<sequence>MTQLSWSEVEEWLDAHPDLFQDYFLRKVELCGINEWLVTHGFLTIQDYTRRGSDEPPSPQDLSVHRRSVSKKCLRHEFARAKSRTNDFMVGPPREIIVSRRSSLIDMRKYCSLPPNSVHMLSLLIESKVR</sequence>
<gene>
    <name evidence="1" type="primary">pde11a</name>
    <name evidence="1" type="ORF">CM83_1753</name>
</gene>
<organism evidence="1">
    <name type="scientific">Lygus hesperus</name>
    <name type="common">Western plant bug</name>
    <dbReference type="NCBI Taxonomy" id="30085"/>
    <lineage>
        <taxon>Eukaryota</taxon>
        <taxon>Metazoa</taxon>
        <taxon>Ecdysozoa</taxon>
        <taxon>Arthropoda</taxon>
        <taxon>Hexapoda</taxon>
        <taxon>Insecta</taxon>
        <taxon>Pterygota</taxon>
        <taxon>Neoptera</taxon>
        <taxon>Paraneoptera</taxon>
        <taxon>Hemiptera</taxon>
        <taxon>Heteroptera</taxon>
        <taxon>Panheteroptera</taxon>
        <taxon>Cimicomorpha</taxon>
        <taxon>Miridae</taxon>
        <taxon>Mirini</taxon>
        <taxon>Lygus</taxon>
    </lineage>
</organism>
<accession>A0A0A9XZF0</accession>
<feature type="non-terminal residue" evidence="1">
    <location>
        <position position="130"/>
    </location>
</feature>
<evidence type="ECO:0000313" key="1">
    <source>
        <dbReference type="EMBL" id="JAG26177.1"/>
    </source>
</evidence>
<reference evidence="1" key="2">
    <citation type="submission" date="2014-07" db="EMBL/GenBank/DDBJ databases">
        <authorList>
            <person name="Hull J."/>
        </authorList>
    </citation>
    <scope>NUCLEOTIDE SEQUENCE</scope>
</reference>
<dbReference type="AlphaFoldDB" id="A0A0A9XZF0"/>
<dbReference type="EMBL" id="GBHO01017427">
    <property type="protein sequence ID" value="JAG26177.1"/>
    <property type="molecule type" value="Transcribed_RNA"/>
</dbReference>
<name>A0A0A9XZF0_LYGHE</name>
<protein>
    <submittedName>
        <fullName evidence="1">Dual 3',5'-cyclic-AMP and-GMP phosphodiesterase 11A</fullName>
    </submittedName>
</protein>
<proteinExistence type="predicted"/>
<reference evidence="1" key="1">
    <citation type="journal article" date="2014" name="PLoS ONE">
        <title>Transcriptome-Based Identification of ABC Transporters in the Western Tarnished Plant Bug Lygus hesperus.</title>
        <authorList>
            <person name="Hull J.J."/>
            <person name="Chaney K."/>
            <person name="Geib S.M."/>
            <person name="Fabrick J.A."/>
            <person name="Brent C.S."/>
            <person name="Walsh D."/>
            <person name="Lavine L.C."/>
        </authorList>
    </citation>
    <scope>NUCLEOTIDE SEQUENCE</scope>
</reference>